<dbReference type="EMBL" id="CP011371">
    <property type="protein sequence ID" value="AKJ28225.1"/>
    <property type="molecule type" value="Genomic_DNA"/>
</dbReference>
<dbReference type="AlphaFoldDB" id="A0A0G3BNV2"/>
<reference evidence="2 3" key="1">
    <citation type="submission" date="2015-05" db="EMBL/GenBank/DDBJ databases">
        <authorList>
            <person name="Tang B."/>
            <person name="Yu Y."/>
        </authorList>
    </citation>
    <scope>NUCLEOTIDE SEQUENCE [LARGE SCALE GENOMIC DNA]</scope>
    <source>
        <strain evidence="2 3">DSM 7029</strain>
    </source>
</reference>
<organism evidence="2 3">
    <name type="scientific">Caldimonas brevitalea</name>
    <dbReference type="NCBI Taxonomy" id="413882"/>
    <lineage>
        <taxon>Bacteria</taxon>
        <taxon>Pseudomonadati</taxon>
        <taxon>Pseudomonadota</taxon>
        <taxon>Betaproteobacteria</taxon>
        <taxon>Burkholderiales</taxon>
        <taxon>Sphaerotilaceae</taxon>
        <taxon>Caldimonas</taxon>
    </lineage>
</organism>
<dbReference type="Pfam" id="PF01863">
    <property type="entry name" value="YgjP-like"/>
    <property type="match status" value="1"/>
</dbReference>
<dbReference type="InterPro" id="IPR002725">
    <property type="entry name" value="YgjP-like_metallopeptidase"/>
</dbReference>
<keyword evidence="3" id="KW-1185">Reference proteome</keyword>
<dbReference type="Gene3D" id="3.30.2010.10">
    <property type="entry name" value="Metalloproteases ('zincins'), catalytic domain"/>
    <property type="match status" value="1"/>
</dbReference>
<dbReference type="PANTHER" id="PTHR30399:SF1">
    <property type="entry name" value="UTP PYROPHOSPHATASE"/>
    <property type="match status" value="1"/>
</dbReference>
<dbReference type="PANTHER" id="PTHR30399">
    <property type="entry name" value="UNCHARACTERIZED PROTEIN YGJP"/>
    <property type="match status" value="1"/>
</dbReference>
<accession>A0A0G3BNV2</accession>
<dbReference type="KEGG" id="pbh:AAW51_1534"/>
<dbReference type="Proteomes" id="UP000035352">
    <property type="component" value="Chromosome"/>
</dbReference>
<proteinExistence type="predicted"/>
<dbReference type="InterPro" id="IPR053136">
    <property type="entry name" value="UTP_pyrophosphatase-like"/>
</dbReference>
<dbReference type="GO" id="GO:0016787">
    <property type="term" value="F:hydrolase activity"/>
    <property type="evidence" value="ECO:0007669"/>
    <property type="project" value="UniProtKB-KW"/>
</dbReference>
<dbReference type="STRING" id="413882.AAW51_1534"/>
<evidence type="ECO:0000259" key="1">
    <source>
        <dbReference type="Pfam" id="PF01863"/>
    </source>
</evidence>
<name>A0A0G3BNV2_9BURK</name>
<keyword evidence="2" id="KW-0378">Hydrolase</keyword>
<feature type="domain" description="YgjP-like metallopeptidase" evidence="1">
    <location>
        <begin position="95"/>
        <end position="154"/>
    </location>
</feature>
<dbReference type="PATRIC" id="fig|413882.6.peg.1610"/>
<evidence type="ECO:0000313" key="3">
    <source>
        <dbReference type="Proteomes" id="UP000035352"/>
    </source>
</evidence>
<evidence type="ECO:0000313" key="2">
    <source>
        <dbReference type="EMBL" id="AKJ28225.1"/>
    </source>
</evidence>
<dbReference type="CDD" id="cd07344">
    <property type="entry name" value="M48_yhfN_like"/>
    <property type="match status" value="1"/>
</dbReference>
<dbReference type="RefSeq" id="WP_047194131.1">
    <property type="nucleotide sequence ID" value="NZ_CP011371.1"/>
</dbReference>
<sequence>MDTSLRYLAGYPDALLQQVRQLIEQGRLADSLARRYPNRHEVRTDRALYDYVSELKSRFLRGADPLNKVCYDNKLHVIQHALGTHTTVSRVQGGKLKAKREIRVASLFKDTPTEFLRMIVVHELAHLKEREHDKAFYQLCQHMEPDYHQLEFDLRLYLTLRDLEARTRSPMPVAPDAER</sequence>
<protein>
    <submittedName>
        <fullName evidence="2">Metal-dependent hydrolase</fullName>
    </submittedName>
</protein>
<dbReference type="OrthoDB" id="9000630at2"/>
<gene>
    <name evidence="2" type="ORF">AAW51_1534</name>
</gene>